<dbReference type="EMBL" id="JAEVHI010000001">
    <property type="protein sequence ID" value="KAG5304954.1"/>
    <property type="molecule type" value="Genomic_DNA"/>
</dbReference>
<dbReference type="AlphaFoldDB" id="A0A8H8D8I8"/>
<gene>
    <name evidence="1" type="ORF">I7I52_03464</name>
</gene>
<reference evidence="1 2" key="1">
    <citation type="submission" date="2021-01" db="EMBL/GenBank/DDBJ databases">
        <title>Chromosome-level genome assembly of a human fungal pathogen reveals clustering of transcriptionally co-regulated genes.</title>
        <authorList>
            <person name="Voorhies M."/>
            <person name="Cohen S."/>
            <person name="Shea T.P."/>
            <person name="Petrus S."/>
            <person name="Munoz J.F."/>
            <person name="Poplawski S."/>
            <person name="Goldman W.E."/>
            <person name="Michael T."/>
            <person name="Cuomo C.A."/>
            <person name="Sil A."/>
            <person name="Beyhan S."/>
        </authorList>
    </citation>
    <scope>NUCLEOTIDE SEQUENCE [LARGE SCALE GENOMIC DNA]</scope>
    <source>
        <strain evidence="1 2">G184AR</strain>
    </source>
</reference>
<organism evidence="1 2">
    <name type="scientific">Ajellomyces capsulatus</name>
    <name type="common">Darling's disease fungus</name>
    <name type="synonym">Histoplasma capsulatum</name>
    <dbReference type="NCBI Taxonomy" id="5037"/>
    <lineage>
        <taxon>Eukaryota</taxon>
        <taxon>Fungi</taxon>
        <taxon>Dikarya</taxon>
        <taxon>Ascomycota</taxon>
        <taxon>Pezizomycotina</taxon>
        <taxon>Eurotiomycetes</taxon>
        <taxon>Eurotiomycetidae</taxon>
        <taxon>Onygenales</taxon>
        <taxon>Ajellomycetaceae</taxon>
        <taxon>Histoplasma</taxon>
    </lineage>
</organism>
<dbReference type="VEuPathDB" id="FungiDB:I7I52_03464"/>
<comment type="caution">
    <text evidence="1">The sequence shown here is derived from an EMBL/GenBank/DDBJ whole genome shotgun (WGS) entry which is preliminary data.</text>
</comment>
<proteinExistence type="predicted"/>
<evidence type="ECO:0000313" key="2">
    <source>
        <dbReference type="Proteomes" id="UP000670092"/>
    </source>
</evidence>
<accession>A0A8H8D8I8</accession>
<dbReference type="Proteomes" id="UP000670092">
    <property type="component" value="Unassembled WGS sequence"/>
</dbReference>
<protein>
    <submittedName>
        <fullName evidence="1">Uncharacterized protein</fullName>
    </submittedName>
</protein>
<evidence type="ECO:0000313" key="1">
    <source>
        <dbReference type="EMBL" id="KAG5304954.1"/>
    </source>
</evidence>
<sequence>MWLFVRHPIPEDVSFWRLLEPNSVLLFLAVFLPLKTNIIITHDHIEQLATLLSSGAVVAV</sequence>
<name>A0A8H8D8I8_AJECA</name>